<name>A0A0H2RU09_9AGAM</name>
<keyword evidence="1" id="KW-0472">Membrane</keyword>
<gene>
    <name evidence="2" type="ORF">SCHPADRAFT_263139</name>
</gene>
<evidence type="ECO:0000313" key="2">
    <source>
        <dbReference type="EMBL" id="KLO15475.1"/>
    </source>
</evidence>
<keyword evidence="1" id="KW-0812">Transmembrane</keyword>
<dbReference type="OrthoDB" id="9451547at2759"/>
<protein>
    <submittedName>
        <fullName evidence="2">Uncharacterized protein</fullName>
    </submittedName>
</protein>
<dbReference type="Proteomes" id="UP000053477">
    <property type="component" value="Unassembled WGS sequence"/>
</dbReference>
<dbReference type="AlphaFoldDB" id="A0A0H2RU09"/>
<organism evidence="2 3">
    <name type="scientific">Schizopora paradoxa</name>
    <dbReference type="NCBI Taxonomy" id="27342"/>
    <lineage>
        <taxon>Eukaryota</taxon>
        <taxon>Fungi</taxon>
        <taxon>Dikarya</taxon>
        <taxon>Basidiomycota</taxon>
        <taxon>Agaricomycotina</taxon>
        <taxon>Agaricomycetes</taxon>
        <taxon>Hymenochaetales</taxon>
        <taxon>Schizoporaceae</taxon>
        <taxon>Schizopora</taxon>
    </lineage>
</organism>
<feature type="transmembrane region" description="Helical" evidence="1">
    <location>
        <begin position="142"/>
        <end position="162"/>
    </location>
</feature>
<dbReference type="EMBL" id="KQ085929">
    <property type="protein sequence ID" value="KLO15475.1"/>
    <property type="molecule type" value="Genomic_DNA"/>
</dbReference>
<dbReference type="PANTHER" id="PTHR35043">
    <property type="entry name" value="TRANSCRIPTION FACTOR DOMAIN-CONTAINING PROTEIN"/>
    <property type="match status" value="1"/>
</dbReference>
<keyword evidence="1" id="KW-1133">Transmembrane helix</keyword>
<dbReference type="InParanoid" id="A0A0H2RU09"/>
<evidence type="ECO:0000256" key="1">
    <source>
        <dbReference type="SAM" id="Phobius"/>
    </source>
</evidence>
<sequence>MPGDIEIISSSCFPFTPPLAGHAAWAPNPICRGTFEIISLCLSTVVICVWSSIHWDIPLQVSPHTLPNTLLPLADRHAPKLSRAMIAKARLQEWCRNYLKVWSQDCLKHWLKAWHAFLKQCRWDFWQFITLSHRFLIRHGPMVLVAIFFPALLLFRAINQLISAFKLVEDIKESTQNLDHQHFSFTLVHGFYAIMGGFAVKLTAASSLIQ</sequence>
<reference evidence="2 3" key="1">
    <citation type="submission" date="2015-04" db="EMBL/GenBank/DDBJ databases">
        <title>Complete genome sequence of Schizopora paradoxa KUC8140, a cosmopolitan wood degrader in East Asia.</title>
        <authorList>
            <consortium name="DOE Joint Genome Institute"/>
            <person name="Min B."/>
            <person name="Park H."/>
            <person name="Jang Y."/>
            <person name="Kim J.-J."/>
            <person name="Kim K.H."/>
            <person name="Pangilinan J."/>
            <person name="Lipzen A."/>
            <person name="Riley R."/>
            <person name="Grigoriev I.V."/>
            <person name="Spatafora J.W."/>
            <person name="Choi I.-G."/>
        </authorList>
    </citation>
    <scope>NUCLEOTIDE SEQUENCE [LARGE SCALE GENOMIC DNA]</scope>
    <source>
        <strain evidence="2 3">KUC8140</strain>
    </source>
</reference>
<feature type="transmembrane region" description="Helical" evidence="1">
    <location>
        <begin position="182"/>
        <end position="204"/>
    </location>
</feature>
<keyword evidence="3" id="KW-1185">Reference proteome</keyword>
<accession>A0A0H2RU09</accession>
<proteinExistence type="predicted"/>
<dbReference type="PANTHER" id="PTHR35043:SF7">
    <property type="entry name" value="TRANSCRIPTION FACTOR DOMAIN-CONTAINING PROTEIN"/>
    <property type="match status" value="1"/>
</dbReference>
<evidence type="ECO:0000313" key="3">
    <source>
        <dbReference type="Proteomes" id="UP000053477"/>
    </source>
</evidence>